<evidence type="ECO:0000259" key="5">
    <source>
        <dbReference type="PROSITE" id="PS50931"/>
    </source>
</evidence>
<comment type="similarity">
    <text evidence="1">Belongs to the LysR transcriptional regulatory family.</text>
</comment>
<dbReference type="GO" id="GO:0005829">
    <property type="term" value="C:cytosol"/>
    <property type="evidence" value="ECO:0007669"/>
    <property type="project" value="TreeGrafter"/>
</dbReference>
<organism evidence="6 7">
    <name type="scientific">Lactobacillus crispatus</name>
    <dbReference type="NCBI Taxonomy" id="47770"/>
    <lineage>
        <taxon>Bacteria</taxon>
        <taxon>Bacillati</taxon>
        <taxon>Bacillota</taxon>
        <taxon>Bacilli</taxon>
        <taxon>Lactobacillales</taxon>
        <taxon>Lactobacillaceae</taxon>
        <taxon>Lactobacillus</taxon>
    </lineage>
</organism>
<dbReference type="GO" id="GO:0003700">
    <property type="term" value="F:DNA-binding transcription factor activity"/>
    <property type="evidence" value="ECO:0007669"/>
    <property type="project" value="InterPro"/>
</dbReference>
<dbReference type="SUPFAM" id="SSF53850">
    <property type="entry name" value="Periplasmic binding protein-like II"/>
    <property type="match status" value="1"/>
</dbReference>
<name>A0A7H9E701_9LACO</name>
<dbReference type="EMBL" id="CP047415">
    <property type="protein sequence ID" value="QLL73408.1"/>
    <property type="molecule type" value="Genomic_DNA"/>
</dbReference>
<keyword evidence="2" id="KW-0805">Transcription regulation</keyword>
<proteinExistence type="inferred from homology"/>
<dbReference type="RefSeq" id="WP_180861679.1">
    <property type="nucleotide sequence ID" value="NZ_CP047415.1"/>
</dbReference>
<reference evidence="6 7" key="1">
    <citation type="submission" date="2020-01" db="EMBL/GenBank/DDBJ databases">
        <title>Complete and circular genome sequences of six lactobacillus isolates from horses.</title>
        <authorList>
            <person name="Hassan H.M."/>
        </authorList>
    </citation>
    <scope>NUCLEOTIDE SEQUENCE [LARGE SCALE GENOMIC DNA]</scope>
    <source>
        <strain evidence="6 7">1D</strain>
    </source>
</reference>
<dbReference type="PANTHER" id="PTHR30419:SF28">
    <property type="entry name" value="HTH-TYPE TRANSCRIPTIONAL REGULATOR BSDA"/>
    <property type="match status" value="1"/>
</dbReference>
<protein>
    <submittedName>
        <fullName evidence="6">LysR family transcriptional regulator</fullName>
    </submittedName>
</protein>
<evidence type="ECO:0000256" key="3">
    <source>
        <dbReference type="ARBA" id="ARBA00023125"/>
    </source>
</evidence>
<dbReference type="InterPro" id="IPR005119">
    <property type="entry name" value="LysR_subst-bd"/>
</dbReference>
<dbReference type="PROSITE" id="PS50931">
    <property type="entry name" value="HTH_LYSR"/>
    <property type="match status" value="1"/>
</dbReference>
<dbReference type="InterPro" id="IPR036388">
    <property type="entry name" value="WH-like_DNA-bd_sf"/>
</dbReference>
<sequence>MNLTTLKYFISVASLGSITEAAQEAYVSQSAVSKTIKQLEEEIGVKLFDREGRTIKLNQQGKLFYSYVSDSLNLLDRGIKAVQGSKNIDQSPLNVLFTVASPLISKIILRMQEVLPNISLNIHQKNNFAKDLEQFDFIISTAKIPNFNSIPITTEELLIGAKKGILPNKDFIELKDLEKYIFVGLDKETELQQTIDQFLMAHKIKLNYQYQSDEPATVRQLIASGIGIGFIPAISWQDFETKNITKAHIYPEAPLRTIYLNSPHHNLTDTQRLFSNEIANVFLQERDAATKYLLI</sequence>
<evidence type="ECO:0000256" key="4">
    <source>
        <dbReference type="ARBA" id="ARBA00023163"/>
    </source>
</evidence>
<dbReference type="Gene3D" id="3.40.190.290">
    <property type="match status" value="1"/>
</dbReference>
<dbReference type="Gene3D" id="1.10.10.10">
    <property type="entry name" value="Winged helix-like DNA-binding domain superfamily/Winged helix DNA-binding domain"/>
    <property type="match status" value="1"/>
</dbReference>
<dbReference type="InterPro" id="IPR036390">
    <property type="entry name" value="WH_DNA-bd_sf"/>
</dbReference>
<dbReference type="GO" id="GO:0003677">
    <property type="term" value="F:DNA binding"/>
    <property type="evidence" value="ECO:0007669"/>
    <property type="project" value="UniProtKB-KW"/>
</dbReference>
<dbReference type="InterPro" id="IPR050950">
    <property type="entry name" value="HTH-type_LysR_regulators"/>
</dbReference>
<dbReference type="PRINTS" id="PR00039">
    <property type="entry name" value="HTHLYSR"/>
</dbReference>
<evidence type="ECO:0000256" key="1">
    <source>
        <dbReference type="ARBA" id="ARBA00009437"/>
    </source>
</evidence>
<accession>A0A7H9E701</accession>
<keyword evidence="4" id="KW-0804">Transcription</keyword>
<dbReference type="CDD" id="cd05466">
    <property type="entry name" value="PBP2_LTTR_substrate"/>
    <property type="match status" value="1"/>
</dbReference>
<dbReference type="InterPro" id="IPR000847">
    <property type="entry name" value="LysR_HTH_N"/>
</dbReference>
<dbReference type="AlphaFoldDB" id="A0A7H9E701"/>
<dbReference type="PANTHER" id="PTHR30419">
    <property type="entry name" value="HTH-TYPE TRANSCRIPTIONAL REGULATOR YBHD"/>
    <property type="match status" value="1"/>
</dbReference>
<evidence type="ECO:0000313" key="6">
    <source>
        <dbReference type="EMBL" id="QLL73408.1"/>
    </source>
</evidence>
<keyword evidence="3" id="KW-0238">DNA-binding</keyword>
<dbReference type="SUPFAM" id="SSF46785">
    <property type="entry name" value="Winged helix' DNA-binding domain"/>
    <property type="match status" value="1"/>
</dbReference>
<dbReference type="Proteomes" id="UP000510660">
    <property type="component" value="Chromosome"/>
</dbReference>
<dbReference type="Pfam" id="PF03466">
    <property type="entry name" value="LysR_substrate"/>
    <property type="match status" value="1"/>
</dbReference>
<feature type="domain" description="HTH lysR-type" evidence="5">
    <location>
        <begin position="1"/>
        <end position="58"/>
    </location>
</feature>
<evidence type="ECO:0000256" key="2">
    <source>
        <dbReference type="ARBA" id="ARBA00023015"/>
    </source>
</evidence>
<gene>
    <name evidence="6" type="ORF">GTO85_02995</name>
</gene>
<evidence type="ECO:0000313" key="7">
    <source>
        <dbReference type="Proteomes" id="UP000510660"/>
    </source>
</evidence>
<dbReference type="FunFam" id="1.10.10.10:FF:000001">
    <property type="entry name" value="LysR family transcriptional regulator"/>
    <property type="match status" value="1"/>
</dbReference>
<dbReference type="Pfam" id="PF00126">
    <property type="entry name" value="HTH_1"/>
    <property type="match status" value="1"/>
</dbReference>